<dbReference type="Proteomes" id="UP001491310">
    <property type="component" value="Unassembled WGS sequence"/>
</dbReference>
<name>A0ABR2YEX8_9CHLO</name>
<evidence type="ECO:0000313" key="4">
    <source>
        <dbReference type="Proteomes" id="UP001491310"/>
    </source>
</evidence>
<comment type="caution">
    <text evidence="3">The sequence shown here is derived from an EMBL/GenBank/DDBJ whole genome shotgun (WGS) entry which is preliminary data.</text>
</comment>
<dbReference type="PANTHER" id="PTHR43619">
    <property type="entry name" value="S-ADENOSYL-L-METHIONINE-DEPENDENT METHYLTRANSFERASE YKTD-RELATED"/>
    <property type="match status" value="1"/>
</dbReference>
<gene>
    <name evidence="3" type="ORF">WJX75_003147</name>
</gene>
<proteinExistence type="predicted"/>
<evidence type="ECO:0000256" key="1">
    <source>
        <dbReference type="ARBA" id="ARBA00022603"/>
    </source>
</evidence>
<dbReference type="PANTHER" id="PTHR43619:SF2">
    <property type="entry name" value="S-ADENOSYL-L-METHIONINE-DEPENDENT METHYLTRANSFERASES SUPERFAMILY PROTEIN"/>
    <property type="match status" value="1"/>
</dbReference>
<keyword evidence="1" id="KW-0489">Methyltransferase</keyword>
<keyword evidence="2" id="KW-0808">Transferase</keyword>
<organism evidence="3 4">
    <name type="scientific">Coccomyxa subellipsoidea</name>
    <dbReference type="NCBI Taxonomy" id="248742"/>
    <lineage>
        <taxon>Eukaryota</taxon>
        <taxon>Viridiplantae</taxon>
        <taxon>Chlorophyta</taxon>
        <taxon>core chlorophytes</taxon>
        <taxon>Trebouxiophyceae</taxon>
        <taxon>Trebouxiophyceae incertae sedis</taxon>
        <taxon>Coccomyxaceae</taxon>
        <taxon>Coccomyxa</taxon>
    </lineage>
</organism>
<dbReference type="SUPFAM" id="SSF53335">
    <property type="entry name" value="S-adenosyl-L-methionine-dependent methyltransferases"/>
    <property type="match status" value="1"/>
</dbReference>
<evidence type="ECO:0000256" key="2">
    <source>
        <dbReference type="ARBA" id="ARBA00022679"/>
    </source>
</evidence>
<dbReference type="InterPro" id="IPR029063">
    <property type="entry name" value="SAM-dependent_MTases_sf"/>
</dbReference>
<evidence type="ECO:0000313" key="3">
    <source>
        <dbReference type="EMBL" id="KAK9904038.1"/>
    </source>
</evidence>
<reference evidence="3 4" key="1">
    <citation type="journal article" date="2024" name="Nat. Commun.">
        <title>Phylogenomics reveals the evolutionary origins of lichenization in chlorophyte algae.</title>
        <authorList>
            <person name="Puginier C."/>
            <person name="Libourel C."/>
            <person name="Otte J."/>
            <person name="Skaloud P."/>
            <person name="Haon M."/>
            <person name="Grisel S."/>
            <person name="Petersen M."/>
            <person name="Berrin J.G."/>
            <person name="Delaux P.M."/>
            <person name="Dal Grande F."/>
            <person name="Keller J."/>
        </authorList>
    </citation>
    <scope>NUCLEOTIDE SEQUENCE [LARGE SCALE GENOMIC DNA]</scope>
    <source>
        <strain evidence="3 4">SAG 216-7</strain>
    </source>
</reference>
<dbReference type="EMBL" id="JALJOT010000013">
    <property type="protein sequence ID" value="KAK9904038.1"/>
    <property type="molecule type" value="Genomic_DNA"/>
</dbReference>
<dbReference type="InterPro" id="IPR007213">
    <property type="entry name" value="Ppm1/Ppm2/Tcmp"/>
</dbReference>
<dbReference type="Gene3D" id="3.40.50.150">
    <property type="entry name" value="Vaccinia Virus protein VP39"/>
    <property type="match status" value="1"/>
</dbReference>
<evidence type="ECO:0008006" key="5">
    <source>
        <dbReference type="Google" id="ProtNLM"/>
    </source>
</evidence>
<dbReference type="Pfam" id="PF04072">
    <property type="entry name" value="LCM"/>
    <property type="match status" value="1"/>
</dbReference>
<accession>A0ABR2YEX8</accession>
<sequence>MDLDQETRQVVLVGCGLDTRPYRLPWPGGTVLFEVAGADAHALAASRLKETGAHVPRACLLRRVSASLGSEDSFAASLTSAGLRGDRLSLWALQGLPALGLDRAAMQTVLTDVANMAAFGSILAGELPVMSRSAAEDLLAEFGFLGRVISAHQLNLPDSNLPEELQEEVQQEEEQRWLFVARCQQRSSQEMDTYADHVAAMEEAGEDFFGNFC</sequence>
<protein>
    <recommendedName>
        <fullName evidence="5">S-adenosyl-L-methionine-dependent methyltransferase</fullName>
    </recommendedName>
</protein>
<keyword evidence="4" id="KW-1185">Reference proteome</keyword>